<accession>A0A4Q1D292</accession>
<sequence>MKTKYHSTLTTPTPAVIEETGTLNQFYSFTQQLSNHKKVRFTGKTDEADNIDWNFRYRGRELTLQYNIYNGISLIPHSTRGNEAVEELASTLRAR</sequence>
<dbReference type="InterPro" id="IPR022080">
    <property type="entry name" value="DUF3630"/>
</dbReference>
<evidence type="ECO:0000313" key="1">
    <source>
        <dbReference type="EMBL" id="RXK81175.1"/>
    </source>
</evidence>
<dbReference type="OrthoDB" id="670775at2"/>
<protein>
    <submittedName>
        <fullName evidence="1">DUF3630 family protein</fullName>
    </submittedName>
</protein>
<dbReference type="Proteomes" id="UP000290545">
    <property type="component" value="Unassembled WGS sequence"/>
</dbReference>
<keyword evidence="2" id="KW-1185">Reference proteome</keyword>
<gene>
    <name evidence="1" type="ORF">ESB13_19750</name>
</gene>
<dbReference type="EMBL" id="SDHZ01000004">
    <property type="protein sequence ID" value="RXK81175.1"/>
    <property type="molecule type" value="Genomic_DNA"/>
</dbReference>
<dbReference type="Pfam" id="PF12305">
    <property type="entry name" value="DUF3630"/>
    <property type="match status" value="1"/>
</dbReference>
<dbReference type="AlphaFoldDB" id="A0A4Q1D292"/>
<comment type="caution">
    <text evidence="1">The sequence shown here is derived from an EMBL/GenBank/DDBJ whole genome shotgun (WGS) entry which is preliminary data.</text>
</comment>
<proteinExistence type="predicted"/>
<organism evidence="1 2">
    <name type="scientific">Filimonas effusa</name>
    <dbReference type="NCBI Taxonomy" id="2508721"/>
    <lineage>
        <taxon>Bacteria</taxon>
        <taxon>Pseudomonadati</taxon>
        <taxon>Bacteroidota</taxon>
        <taxon>Chitinophagia</taxon>
        <taxon>Chitinophagales</taxon>
        <taxon>Chitinophagaceae</taxon>
        <taxon>Filimonas</taxon>
    </lineage>
</organism>
<evidence type="ECO:0000313" key="2">
    <source>
        <dbReference type="Proteomes" id="UP000290545"/>
    </source>
</evidence>
<reference evidence="1 2" key="1">
    <citation type="submission" date="2019-01" db="EMBL/GenBank/DDBJ databases">
        <title>Filimonas sp. strain TTM-71.</title>
        <authorList>
            <person name="Chen W.-M."/>
        </authorList>
    </citation>
    <scope>NUCLEOTIDE SEQUENCE [LARGE SCALE GENOMIC DNA]</scope>
    <source>
        <strain evidence="1 2">TTM-71</strain>
    </source>
</reference>
<name>A0A4Q1D292_9BACT</name>
<dbReference type="RefSeq" id="WP_129005429.1">
    <property type="nucleotide sequence ID" value="NZ_SDHZ01000004.1"/>
</dbReference>